<accession>A0A8H4KPT0</accession>
<keyword evidence="6" id="KW-1185">Reference proteome</keyword>
<feature type="repeat" description="ANK" evidence="3">
    <location>
        <begin position="226"/>
        <end position="249"/>
    </location>
</feature>
<dbReference type="EMBL" id="JAADYS010002830">
    <property type="protein sequence ID" value="KAF4454137.1"/>
    <property type="molecule type" value="Genomic_DNA"/>
</dbReference>
<feature type="non-terminal residue" evidence="5">
    <location>
        <position position="1"/>
    </location>
</feature>
<dbReference type="Gene3D" id="1.25.40.20">
    <property type="entry name" value="Ankyrin repeat-containing domain"/>
    <property type="match status" value="3"/>
</dbReference>
<gene>
    <name evidence="5" type="ORF">FALBO_15877</name>
</gene>
<protein>
    <submittedName>
        <fullName evidence="5">Ankyrin repeat</fullName>
    </submittedName>
</protein>
<dbReference type="InterPro" id="IPR036770">
    <property type="entry name" value="Ankyrin_rpt-contain_sf"/>
</dbReference>
<dbReference type="Proteomes" id="UP000554235">
    <property type="component" value="Unassembled WGS sequence"/>
</dbReference>
<evidence type="ECO:0000313" key="6">
    <source>
        <dbReference type="Proteomes" id="UP000554235"/>
    </source>
</evidence>
<reference evidence="5 6" key="1">
    <citation type="submission" date="2020-01" db="EMBL/GenBank/DDBJ databases">
        <title>Identification and distribution of gene clusters putatively required for synthesis of sphingolipid metabolism inhibitors in phylogenetically diverse species of the filamentous fungus Fusarium.</title>
        <authorList>
            <person name="Kim H.-S."/>
            <person name="Busman M."/>
            <person name="Brown D.W."/>
            <person name="Divon H."/>
            <person name="Uhlig S."/>
            <person name="Proctor R.H."/>
        </authorList>
    </citation>
    <scope>NUCLEOTIDE SEQUENCE [LARGE SCALE GENOMIC DNA]</scope>
    <source>
        <strain evidence="5 6">NRRL 20459</strain>
    </source>
</reference>
<evidence type="ECO:0000256" key="2">
    <source>
        <dbReference type="ARBA" id="ARBA00023043"/>
    </source>
</evidence>
<evidence type="ECO:0000256" key="3">
    <source>
        <dbReference type="PROSITE-ProRule" id="PRU00023"/>
    </source>
</evidence>
<feature type="region of interest" description="Disordered" evidence="4">
    <location>
        <begin position="26"/>
        <end position="52"/>
    </location>
</feature>
<dbReference type="InterPro" id="IPR002110">
    <property type="entry name" value="Ankyrin_rpt"/>
</dbReference>
<dbReference type="PROSITE" id="PS50088">
    <property type="entry name" value="ANK_REPEAT"/>
    <property type="match status" value="4"/>
</dbReference>
<evidence type="ECO:0000313" key="5">
    <source>
        <dbReference type="EMBL" id="KAF4454137.1"/>
    </source>
</evidence>
<dbReference type="Pfam" id="PF13857">
    <property type="entry name" value="Ank_5"/>
    <property type="match status" value="1"/>
</dbReference>
<dbReference type="SUPFAM" id="SSF48403">
    <property type="entry name" value="Ankyrin repeat"/>
    <property type="match status" value="1"/>
</dbReference>
<dbReference type="SMART" id="SM00248">
    <property type="entry name" value="ANK"/>
    <property type="match status" value="7"/>
</dbReference>
<feature type="repeat" description="ANK" evidence="3">
    <location>
        <begin position="193"/>
        <end position="225"/>
    </location>
</feature>
<keyword evidence="1" id="KW-0677">Repeat</keyword>
<keyword evidence="2 3" id="KW-0040">ANK repeat</keyword>
<feature type="repeat" description="ANK" evidence="3">
    <location>
        <begin position="402"/>
        <end position="434"/>
    </location>
</feature>
<dbReference type="AlphaFoldDB" id="A0A8H4KPT0"/>
<organism evidence="5 6">
    <name type="scientific">Fusarium albosuccineum</name>
    <dbReference type="NCBI Taxonomy" id="1237068"/>
    <lineage>
        <taxon>Eukaryota</taxon>
        <taxon>Fungi</taxon>
        <taxon>Dikarya</taxon>
        <taxon>Ascomycota</taxon>
        <taxon>Pezizomycotina</taxon>
        <taxon>Sordariomycetes</taxon>
        <taxon>Hypocreomycetidae</taxon>
        <taxon>Hypocreales</taxon>
        <taxon>Nectriaceae</taxon>
        <taxon>Fusarium</taxon>
        <taxon>Fusarium decemcellulare species complex</taxon>
    </lineage>
</organism>
<name>A0A8H4KPT0_9HYPO</name>
<dbReference type="PROSITE" id="PS50297">
    <property type="entry name" value="ANK_REP_REGION"/>
    <property type="match status" value="2"/>
</dbReference>
<comment type="caution">
    <text evidence="5">The sequence shown here is derived from an EMBL/GenBank/DDBJ whole genome shotgun (WGS) entry which is preliminary data.</text>
</comment>
<dbReference type="PANTHER" id="PTHR24178:SF9">
    <property type="entry name" value="ANK_REP_REGION DOMAIN-CONTAINING PROTEIN"/>
    <property type="match status" value="1"/>
</dbReference>
<sequence length="535" mass="60362">MQEDRDMSTQRPLPFLPHLVTYQGEYSPERTTRSKFPAQTTRSSSPERDTSHYHPTSYVRWNFHFKYPHLEIDPTTALWRFHKAINWGDTEACQRLGGNILTDFEDTPLHVALKAENFEGARLVIDHVKQDEVTYRTLCAQLMTEDASSRLMPWFMNSLDEYGASLLGLASHDFGVAKLLTEHGADVNMSDRYGASPLHMAVRSDNFEVVRYLLQHGADAEACNNIGETPLVEAVKQGSFDIVKLLLQKANPFAISFFGDDVMMWCAENLVNQKRQGDVDVFFYLLDIGLDPNRVHFYGVAAMHNILLARSHRGLLLSRRLSVESTIPIDWKELDPCRCRHIGDDKFHLLIRVLGKGTMEYILNLHPTGGQSPLYIAAWFGYVKAMGNLILIGANIEFEGGAAGTALMAACKGGRIDAVKFLVRYGARLDYFSKTQGFRSAFLAAKSHPRIIHWLLVGRHSDQLKITAPNPGEVALPSSDPNQSNRFVLRSKAYFGLQAYVLSGKELPTRYDEFDVKLQKTALRKLTDIDDGIYD</sequence>
<dbReference type="OrthoDB" id="4772757at2759"/>
<proteinExistence type="predicted"/>
<evidence type="ECO:0000256" key="4">
    <source>
        <dbReference type="SAM" id="MobiDB-lite"/>
    </source>
</evidence>
<dbReference type="PANTHER" id="PTHR24178">
    <property type="entry name" value="MOLTING PROTEIN MLT-4"/>
    <property type="match status" value="1"/>
</dbReference>
<dbReference type="Pfam" id="PF12796">
    <property type="entry name" value="Ank_2"/>
    <property type="match status" value="1"/>
</dbReference>
<evidence type="ECO:0000256" key="1">
    <source>
        <dbReference type="ARBA" id="ARBA00022737"/>
    </source>
</evidence>
<feature type="repeat" description="ANK" evidence="3">
    <location>
        <begin position="369"/>
        <end position="401"/>
    </location>
</feature>